<dbReference type="UniPathway" id="UPA00143"/>
<organism evidence="6 7">
    <name type="scientific">Zostera marina</name>
    <name type="common">Eelgrass</name>
    <dbReference type="NCBI Taxonomy" id="29655"/>
    <lineage>
        <taxon>Eukaryota</taxon>
        <taxon>Viridiplantae</taxon>
        <taxon>Streptophyta</taxon>
        <taxon>Embryophyta</taxon>
        <taxon>Tracheophyta</taxon>
        <taxon>Spermatophyta</taxon>
        <taxon>Magnoliopsida</taxon>
        <taxon>Liliopsida</taxon>
        <taxon>Zosteraceae</taxon>
        <taxon>Zostera</taxon>
    </lineage>
</organism>
<keyword evidence="4" id="KW-0808">Transferase</keyword>
<dbReference type="SMART" id="SM00185">
    <property type="entry name" value="ARM"/>
    <property type="match status" value="7"/>
</dbReference>
<feature type="domain" description="U-box" evidence="5">
    <location>
        <begin position="15"/>
        <end position="95"/>
    </location>
</feature>
<dbReference type="PROSITE" id="PS51698">
    <property type="entry name" value="U_BOX"/>
    <property type="match status" value="1"/>
</dbReference>
<gene>
    <name evidence="6" type="ORF">ZOSMA_82G00530</name>
</gene>
<comment type="catalytic activity">
    <reaction evidence="1">
        <text>S-ubiquitinyl-[E2 ubiquitin-conjugating enzyme]-L-cysteine + [acceptor protein]-L-lysine = [E2 ubiquitin-conjugating enzyme]-L-cysteine + N(6)-ubiquitinyl-[acceptor protein]-L-lysine.</text>
        <dbReference type="EC" id="2.3.2.27"/>
    </reaction>
</comment>
<dbReference type="InterPro" id="IPR052608">
    <property type="entry name" value="U-box_domain_protein"/>
</dbReference>
<dbReference type="EC" id="2.3.2.27" evidence="3"/>
<dbReference type="Gene3D" id="3.30.40.10">
    <property type="entry name" value="Zinc/RING finger domain, C3HC4 (zinc finger)"/>
    <property type="match status" value="1"/>
</dbReference>
<dbReference type="InterPro" id="IPR016024">
    <property type="entry name" value="ARM-type_fold"/>
</dbReference>
<evidence type="ECO:0000313" key="7">
    <source>
        <dbReference type="Proteomes" id="UP000036987"/>
    </source>
</evidence>
<accession>A0A0K9NMA7</accession>
<protein>
    <recommendedName>
        <fullName evidence="3">RING-type E3 ubiquitin transferase</fullName>
        <ecNumber evidence="3">2.3.2.27</ecNumber>
    </recommendedName>
</protein>
<name>A0A0K9NMA7_ZOSMR</name>
<dbReference type="PANTHER" id="PTHR45958:SF6">
    <property type="entry name" value="U-BOX DOMAIN-CONTAINING PROTEIN 43"/>
    <property type="match status" value="1"/>
</dbReference>
<dbReference type="EMBL" id="LFYR01002027">
    <property type="protein sequence ID" value="KMZ57738.1"/>
    <property type="molecule type" value="Genomic_DNA"/>
</dbReference>
<dbReference type="InterPro" id="IPR045210">
    <property type="entry name" value="RING-Ubox_PUB"/>
</dbReference>
<dbReference type="Proteomes" id="UP000036987">
    <property type="component" value="Unassembled WGS sequence"/>
</dbReference>
<sequence length="803" mass="89104">MSEESESESEVKHEPSYDKFICPLTKEVMRDPVTLEETHNTFEREAIEDWFRDCKRRRVKPSCPLTKVELRSTHLNPSVALRNTIERWNKRNDATLLEFAHNSLSPGSSESQNLFALKYIQDVCVKSRVHKHAMRETNLIPQISSVLKSNIMSVRCKALQTIRVVVEDDDDNKEAVAVGDTIRTIVKFLSRGLMQERQEAVMLLCELSKIESLSEKIGAIDGAILLLVGMASSKAEDTQTIEKAELTLSNLERFEANVLQMAKNGRLKPLLRLLLEGSPETQFSMISFLGDHAFSNNEKVEVATTAGYMLVNFMRSGTREAREASLKTLNQISSCEKSPNILIEAGILPPLVRDLFSVGTNQVPTKLKEFSATILANIVASNANFKYISLDHTGRTLVSEDTIHNLLQLISNAGPAIECKLLQVLVGITNQETVMNVVASIKSLGAITSLVQFIGDTQWEIRLASVKLLKNISPYMNRELASILCGSIGELRNLIKIIIAENNGISEEQAAAIGILAELPVRDPRLTSCLLNEGVFPMIIYKVHSIRQGQCWGGRFVMPYLEGLVRILSRLTYVLESEHDSLTIACEHNLTALFTDLLHQTNGDDVQIISAMALENLSMQSIRLTRIPDVSGHSGCGLFQCFFNKPTTVPPGLCKVHNGICSAKDSFCLLEGKTVGKLVGCLDHANEKLVEASLSALCTLLHDSVDVEQGVLELWNAHGISPIIKVLIDNTTEILVQKSVWAVEKILRTDDISNEIADDQDMLTALVEAFQHGDHKTKQVAERALKRVDKLPNFSGIFQKNQS</sequence>
<dbReference type="SUPFAM" id="SSF48371">
    <property type="entry name" value="ARM repeat"/>
    <property type="match status" value="2"/>
</dbReference>
<evidence type="ECO:0000313" key="6">
    <source>
        <dbReference type="EMBL" id="KMZ57738.1"/>
    </source>
</evidence>
<dbReference type="InterPro" id="IPR013083">
    <property type="entry name" value="Znf_RING/FYVE/PHD"/>
</dbReference>
<evidence type="ECO:0000256" key="3">
    <source>
        <dbReference type="ARBA" id="ARBA00012483"/>
    </source>
</evidence>
<dbReference type="CDD" id="cd16664">
    <property type="entry name" value="RING-Ubox_PUB"/>
    <property type="match status" value="1"/>
</dbReference>
<dbReference type="SUPFAM" id="SSF57850">
    <property type="entry name" value="RING/U-box"/>
    <property type="match status" value="1"/>
</dbReference>
<evidence type="ECO:0000256" key="2">
    <source>
        <dbReference type="ARBA" id="ARBA00004906"/>
    </source>
</evidence>
<dbReference type="Pfam" id="PF04564">
    <property type="entry name" value="U-box"/>
    <property type="match status" value="1"/>
</dbReference>
<dbReference type="GO" id="GO:0016567">
    <property type="term" value="P:protein ubiquitination"/>
    <property type="evidence" value="ECO:0007669"/>
    <property type="project" value="UniProtKB-UniPathway"/>
</dbReference>
<evidence type="ECO:0000256" key="1">
    <source>
        <dbReference type="ARBA" id="ARBA00000900"/>
    </source>
</evidence>
<dbReference type="PANTHER" id="PTHR45958">
    <property type="entry name" value="RING-TYPE E3 UBIQUITIN TRANSFERASE"/>
    <property type="match status" value="1"/>
</dbReference>
<dbReference type="InterPro" id="IPR000225">
    <property type="entry name" value="Armadillo"/>
</dbReference>
<dbReference type="GO" id="GO:0061630">
    <property type="term" value="F:ubiquitin protein ligase activity"/>
    <property type="evidence" value="ECO:0007669"/>
    <property type="project" value="UniProtKB-EC"/>
</dbReference>
<dbReference type="AlphaFoldDB" id="A0A0K9NMA7"/>
<dbReference type="SMART" id="SM00504">
    <property type="entry name" value="Ubox"/>
    <property type="match status" value="1"/>
</dbReference>
<keyword evidence="7" id="KW-1185">Reference proteome</keyword>
<comment type="caution">
    <text evidence="6">The sequence shown here is derived from an EMBL/GenBank/DDBJ whole genome shotgun (WGS) entry which is preliminary data.</text>
</comment>
<evidence type="ECO:0000256" key="4">
    <source>
        <dbReference type="ARBA" id="ARBA00022679"/>
    </source>
</evidence>
<dbReference type="OrthoDB" id="10064100at2759"/>
<proteinExistence type="predicted"/>
<comment type="pathway">
    <text evidence="2">Protein modification; protein ubiquitination.</text>
</comment>
<dbReference type="OMA" id="GICKIHQ"/>
<dbReference type="InterPro" id="IPR011989">
    <property type="entry name" value="ARM-like"/>
</dbReference>
<evidence type="ECO:0000259" key="5">
    <source>
        <dbReference type="PROSITE" id="PS51698"/>
    </source>
</evidence>
<dbReference type="Gene3D" id="1.25.10.10">
    <property type="entry name" value="Leucine-rich Repeat Variant"/>
    <property type="match status" value="3"/>
</dbReference>
<reference evidence="7" key="1">
    <citation type="journal article" date="2016" name="Nature">
        <title>The genome of the seagrass Zostera marina reveals angiosperm adaptation to the sea.</title>
        <authorList>
            <person name="Olsen J.L."/>
            <person name="Rouze P."/>
            <person name="Verhelst B."/>
            <person name="Lin Y.-C."/>
            <person name="Bayer T."/>
            <person name="Collen J."/>
            <person name="Dattolo E."/>
            <person name="De Paoli E."/>
            <person name="Dittami S."/>
            <person name="Maumus F."/>
            <person name="Michel G."/>
            <person name="Kersting A."/>
            <person name="Lauritano C."/>
            <person name="Lohaus R."/>
            <person name="Toepel M."/>
            <person name="Tonon T."/>
            <person name="Vanneste K."/>
            <person name="Amirebrahimi M."/>
            <person name="Brakel J."/>
            <person name="Bostroem C."/>
            <person name="Chovatia M."/>
            <person name="Grimwood J."/>
            <person name="Jenkins J.W."/>
            <person name="Jueterbock A."/>
            <person name="Mraz A."/>
            <person name="Stam W.T."/>
            <person name="Tice H."/>
            <person name="Bornberg-Bauer E."/>
            <person name="Green P.J."/>
            <person name="Pearson G.A."/>
            <person name="Procaccini G."/>
            <person name="Duarte C.M."/>
            <person name="Schmutz J."/>
            <person name="Reusch T.B.H."/>
            <person name="Van de Peer Y."/>
        </authorList>
    </citation>
    <scope>NUCLEOTIDE SEQUENCE [LARGE SCALE GENOMIC DNA]</scope>
    <source>
        <strain evidence="7">cv. Finnish</strain>
    </source>
</reference>
<dbReference type="InterPro" id="IPR003613">
    <property type="entry name" value="Ubox_domain"/>
</dbReference>